<comment type="caution">
    <text evidence="4">The sequence shown here is derived from an EMBL/GenBank/DDBJ whole genome shotgun (WGS) entry which is preliminary data.</text>
</comment>
<protein>
    <submittedName>
        <fullName evidence="4">Plasmid partitioning protein RepB</fullName>
    </submittedName>
</protein>
<evidence type="ECO:0000259" key="3">
    <source>
        <dbReference type="SMART" id="SM00470"/>
    </source>
</evidence>
<dbReference type="CDD" id="cd16405">
    <property type="entry name" value="RepB_like_N"/>
    <property type="match status" value="1"/>
</dbReference>
<dbReference type="NCBIfam" id="TIGR03454">
    <property type="entry name" value="partition_RepB"/>
    <property type="match status" value="1"/>
</dbReference>
<evidence type="ECO:0000256" key="2">
    <source>
        <dbReference type="SAM" id="MobiDB-lite"/>
    </source>
</evidence>
<dbReference type="SUPFAM" id="SSF109709">
    <property type="entry name" value="KorB DNA-binding domain-like"/>
    <property type="match status" value="1"/>
</dbReference>
<dbReference type="InterPro" id="IPR050336">
    <property type="entry name" value="Chromosome_partition/occlusion"/>
</dbReference>
<dbReference type="InterPro" id="IPR037972">
    <property type="entry name" value="RepB_N"/>
</dbReference>
<dbReference type="InterPro" id="IPR036086">
    <property type="entry name" value="ParB/Sulfiredoxin_sf"/>
</dbReference>
<keyword evidence="5" id="KW-1185">Reference proteome</keyword>
<dbReference type="SMART" id="SM00470">
    <property type="entry name" value="ParB"/>
    <property type="match status" value="1"/>
</dbReference>
<evidence type="ECO:0000313" key="5">
    <source>
        <dbReference type="Proteomes" id="UP000640509"/>
    </source>
</evidence>
<dbReference type="Proteomes" id="UP000640509">
    <property type="component" value="Unassembled WGS sequence"/>
</dbReference>
<dbReference type="EMBL" id="BMIV01000037">
    <property type="protein sequence ID" value="GGF81542.1"/>
    <property type="molecule type" value="Genomic_DNA"/>
</dbReference>
<dbReference type="NCBIfam" id="TIGR00180">
    <property type="entry name" value="parB_part"/>
    <property type="match status" value="1"/>
</dbReference>
<feature type="domain" description="ParB-like N-terminal" evidence="3">
    <location>
        <begin position="50"/>
        <end position="140"/>
    </location>
</feature>
<dbReference type="InterPro" id="IPR017819">
    <property type="entry name" value="Plasmid_partition_RepB"/>
</dbReference>
<reference evidence="5" key="1">
    <citation type="journal article" date="2019" name="Int. J. Syst. Evol. Microbiol.">
        <title>The Global Catalogue of Microorganisms (GCM) 10K type strain sequencing project: providing services to taxonomists for standard genome sequencing and annotation.</title>
        <authorList>
            <consortium name="The Broad Institute Genomics Platform"/>
            <consortium name="The Broad Institute Genome Sequencing Center for Infectious Disease"/>
            <person name="Wu L."/>
            <person name="Ma J."/>
        </authorList>
    </citation>
    <scope>NUCLEOTIDE SEQUENCE [LARGE SCALE GENOMIC DNA]</scope>
    <source>
        <strain evidence="5">CGMCC 1.15419</strain>
    </source>
</reference>
<evidence type="ECO:0000313" key="4">
    <source>
        <dbReference type="EMBL" id="GGF81542.1"/>
    </source>
</evidence>
<dbReference type="SUPFAM" id="SSF110849">
    <property type="entry name" value="ParB/Sulfiredoxin"/>
    <property type="match status" value="1"/>
</dbReference>
<dbReference type="Pfam" id="PF02195">
    <property type="entry name" value="ParB_N"/>
    <property type="match status" value="1"/>
</dbReference>
<dbReference type="InterPro" id="IPR004437">
    <property type="entry name" value="ParB/RepB/Spo0J"/>
</dbReference>
<dbReference type="InterPro" id="IPR003115">
    <property type="entry name" value="ParB_N"/>
</dbReference>
<name>A0ABQ1VMJ6_9RHOB</name>
<feature type="region of interest" description="Disordered" evidence="2">
    <location>
        <begin position="1"/>
        <end position="25"/>
    </location>
</feature>
<proteinExistence type="inferred from homology"/>
<comment type="similarity">
    <text evidence="1">Belongs to the ParB family.</text>
</comment>
<dbReference type="PANTHER" id="PTHR33375">
    <property type="entry name" value="CHROMOSOME-PARTITIONING PROTEIN PARB-RELATED"/>
    <property type="match status" value="1"/>
</dbReference>
<dbReference type="Gene3D" id="1.10.10.2830">
    <property type="match status" value="1"/>
</dbReference>
<accession>A0ABQ1VMJ6</accession>
<sequence length="334" mass="36285">MGRKIFGAIPDPDEEEKPARAAAPAASVAVSPALGGLREGLRELSANSIREVDPAHVEDDGPSDRLGLDEASIRKLADSIRQHGQQVPILIRPGQSPGRFRVVYGRRRLAALKQLGMPAKAILRHMDDRAAVTAQGQENSIRLDPSFIEKAVFVRDLRAAGYESAVIEEALGIDATTVSRYGVIAETLPDDLIRAIGAAHGSGRRPWMRLAELVRADAGLIDTLQELLGSLSESVESDERLKAVLDHAERSAAEVPAPRSIDRGQSSVVKLSGGARLGTIRRARNAVTISIDTKRDREFGQWLEEHAERLALEMHQRWLEDGSKLDKKASCDGS</sequence>
<dbReference type="Gene3D" id="3.90.1530.30">
    <property type="match status" value="1"/>
</dbReference>
<dbReference type="PANTHER" id="PTHR33375:SF1">
    <property type="entry name" value="CHROMOSOME-PARTITIONING PROTEIN PARB-RELATED"/>
    <property type="match status" value="1"/>
</dbReference>
<evidence type="ECO:0000256" key="1">
    <source>
        <dbReference type="ARBA" id="ARBA00006295"/>
    </source>
</evidence>
<dbReference type="RefSeq" id="WP_103174913.1">
    <property type="nucleotide sequence ID" value="NZ_BMIV01000037.1"/>
</dbReference>
<organism evidence="4 5">
    <name type="scientific">Paracoccus acridae</name>
    <dbReference type="NCBI Taxonomy" id="1795310"/>
    <lineage>
        <taxon>Bacteria</taxon>
        <taxon>Pseudomonadati</taxon>
        <taxon>Pseudomonadota</taxon>
        <taxon>Alphaproteobacteria</taxon>
        <taxon>Rhodobacterales</taxon>
        <taxon>Paracoccaceae</taxon>
        <taxon>Paracoccus</taxon>
    </lineage>
</organism>
<gene>
    <name evidence="4" type="primary">repB1</name>
    <name evidence="4" type="ORF">GCM10011402_37710</name>
</gene>